<organism evidence="1 2">
    <name type="scientific">Flavobacterium magnum</name>
    <dbReference type="NCBI Taxonomy" id="2162713"/>
    <lineage>
        <taxon>Bacteria</taxon>
        <taxon>Pseudomonadati</taxon>
        <taxon>Bacteroidota</taxon>
        <taxon>Flavobacteriia</taxon>
        <taxon>Flavobacteriales</taxon>
        <taxon>Flavobacteriaceae</taxon>
        <taxon>Flavobacterium</taxon>
    </lineage>
</organism>
<evidence type="ECO:0000313" key="1">
    <source>
        <dbReference type="EMBL" id="AWA28609.1"/>
    </source>
</evidence>
<name>A0A2S0RAK9_9FLAO</name>
<dbReference type="EMBL" id="CP028811">
    <property type="protein sequence ID" value="AWA28609.1"/>
    <property type="molecule type" value="Genomic_DNA"/>
</dbReference>
<dbReference type="Proteomes" id="UP000244193">
    <property type="component" value="Chromosome"/>
</dbReference>
<keyword evidence="2" id="KW-1185">Reference proteome</keyword>
<dbReference type="RefSeq" id="WP_108369201.1">
    <property type="nucleotide sequence ID" value="NZ_CP028811.1"/>
</dbReference>
<gene>
    <name evidence="1" type="ORF">HYN48_00105</name>
</gene>
<dbReference type="KEGG" id="fmg:HYN48_00105"/>
<accession>A0A2S0RAK9</accession>
<protein>
    <submittedName>
        <fullName evidence="1">Uncharacterized protein</fullName>
    </submittedName>
</protein>
<dbReference type="AlphaFoldDB" id="A0A2S0RAK9"/>
<dbReference type="OrthoDB" id="1308060at2"/>
<sequence>MQSYYSAFQLKDRIGKQYPRMATLSHGFESYQFPAGYGVPLKGRNLLLVTTQAMNQNIGNINTFVRHNVVIGYSKDKKTKPLQCRTVFIELPFDKNDPFKDPLDPPANMCTPVETKNHVYDDGKGNKLSGHWIIKPGRKTFRTDVSKMLLLTDSLRLHAATIHVHPFATSIALYDKTANKCIFKSHIVNHQHGIGITSIESFSSEEGIWLFADHAYELQLDVNNTTSGDREMMGSMSLFFYDKELDDILNKKAR</sequence>
<proteinExistence type="predicted"/>
<reference evidence="1 2" key="1">
    <citation type="submission" date="2018-04" db="EMBL/GenBank/DDBJ databases">
        <title>Genome sequencing of Flavobacterium sp. HYN0048.</title>
        <authorList>
            <person name="Yi H."/>
            <person name="Baek C."/>
        </authorList>
    </citation>
    <scope>NUCLEOTIDE SEQUENCE [LARGE SCALE GENOMIC DNA]</scope>
    <source>
        <strain evidence="1 2">HYN0048</strain>
    </source>
</reference>
<evidence type="ECO:0000313" key="2">
    <source>
        <dbReference type="Proteomes" id="UP000244193"/>
    </source>
</evidence>